<evidence type="ECO:0000256" key="1">
    <source>
        <dbReference type="ARBA" id="ARBA00022448"/>
    </source>
</evidence>
<sequence length="275" mass="30051">MTSPRFSSSDPILILQDVHMQFGGVTALKGIRYQVPRGIVQSIIGPNGAGKTTLLNCISGVLHPTEGRISFLGRRVEREPPHRIAALGMSRTFQHVALFPQMSVLENVMVGRHVRTRSGFWAAGLRTRSMRREEAAIGRDARAWLDFVGLADAAHLPAGALPLGKQKILEIARALATDPALLLLDEPAGGLNTRETEELGELIGRIKERGTTVILVEHDMNLVMTISDRILVLYYGQPLASGVPDEIKENPEVIQAYLGDEWTPDEGAPIMNGQL</sequence>
<gene>
    <name evidence="5" type="ORF">SAMN02745206_02927</name>
</gene>
<dbReference type="CDD" id="cd03219">
    <property type="entry name" value="ABC_Mj1267_LivG_branched"/>
    <property type="match status" value="1"/>
</dbReference>
<dbReference type="AlphaFoldDB" id="A0A1M5FMT5"/>
<dbReference type="RefSeq" id="WP_143156507.1">
    <property type="nucleotide sequence ID" value="NZ_FQVB01000032.1"/>
</dbReference>
<evidence type="ECO:0000256" key="2">
    <source>
        <dbReference type="ARBA" id="ARBA00022741"/>
    </source>
</evidence>
<evidence type="ECO:0000259" key="4">
    <source>
        <dbReference type="PROSITE" id="PS50893"/>
    </source>
</evidence>
<organism evidence="5 6">
    <name type="scientific">Desulfacinum infernum DSM 9756</name>
    <dbReference type="NCBI Taxonomy" id="1121391"/>
    <lineage>
        <taxon>Bacteria</taxon>
        <taxon>Pseudomonadati</taxon>
        <taxon>Thermodesulfobacteriota</taxon>
        <taxon>Syntrophobacteria</taxon>
        <taxon>Syntrophobacterales</taxon>
        <taxon>Syntrophobacteraceae</taxon>
        <taxon>Desulfacinum</taxon>
    </lineage>
</organism>
<reference evidence="6" key="1">
    <citation type="submission" date="2016-11" db="EMBL/GenBank/DDBJ databases">
        <authorList>
            <person name="Varghese N."/>
            <person name="Submissions S."/>
        </authorList>
    </citation>
    <scope>NUCLEOTIDE SEQUENCE [LARGE SCALE GENOMIC DNA]</scope>
    <source>
        <strain evidence="6">DSM 9756</strain>
    </source>
</reference>
<keyword evidence="2" id="KW-0547">Nucleotide-binding</keyword>
<dbReference type="PROSITE" id="PS50893">
    <property type="entry name" value="ABC_TRANSPORTER_2"/>
    <property type="match status" value="1"/>
</dbReference>
<keyword evidence="1" id="KW-0813">Transport</keyword>
<dbReference type="EMBL" id="FQVB01000032">
    <property type="protein sequence ID" value="SHF92813.1"/>
    <property type="molecule type" value="Genomic_DNA"/>
</dbReference>
<dbReference type="STRING" id="1121391.SAMN02745206_02927"/>
<keyword evidence="6" id="KW-1185">Reference proteome</keyword>
<dbReference type="GO" id="GO:0005524">
    <property type="term" value="F:ATP binding"/>
    <property type="evidence" value="ECO:0007669"/>
    <property type="project" value="UniProtKB-KW"/>
</dbReference>
<dbReference type="InterPro" id="IPR032823">
    <property type="entry name" value="BCA_ABC_TP_C"/>
</dbReference>
<dbReference type="GO" id="GO:0016887">
    <property type="term" value="F:ATP hydrolysis activity"/>
    <property type="evidence" value="ECO:0007669"/>
    <property type="project" value="InterPro"/>
</dbReference>
<evidence type="ECO:0000256" key="3">
    <source>
        <dbReference type="ARBA" id="ARBA00022840"/>
    </source>
</evidence>
<dbReference type="InterPro" id="IPR003593">
    <property type="entry name" value="AAA+_ATPase"/>
</dbReference>
<feature type="domain" description="ABC transporter" evidence="4">
    <location>
        <begin position="13"/>
        <end position="260"/>
    </location>
</feature>
<dbReference type="PANTHER" id="PTHR45772:SF9">
    <property type="entry name" value="CONSERVED COMPONENT OF ABC TRANSPORTER FOR NATURAL AMINO ACIDS"/>
    <property type="match status" value="1"/>
</dbReference>
<dbReference type="FunFam" id="3.40.50.300:FF:000421">
    <property type="entry name" value="Branched-chain amino acid ABC transporter ATP-binding protein"/>
    <property type="match status" value="1"/>
</dbReference>
<dbReference type="SMART" id="SM00382">
    <property type="entry name" value="AAA"/>
    <property type="match status" value="1"/>
</dbReference>
<dbReference type="PANTHER" id="PTHR45772">
    <property type="entry name" value="CONSERVED COMPONENT OF ABC TRANSPORTER FOR NATURAL AMINO ACIDS-RELATED"/>
    <property type="match status" value="1"/>
</dbReference>
<name>A0A1M5FMT5_9BACT</name>
<evidence type="ECO:0000313" key="5">
    <source>
        <dbReference type="EMBL" id="SHF92813.1"/>
    </source>
</evidence>
<dbReference type="GO" id="GO:0005886">
    <property type="term" value="C:plasma membrane"/>
    <property type="evidence" value="ECO:0007669"/>
    <property type="project" value="TreeGrafter"/>
</dbReference>
<dbReference type="InterPro" id="IPR027417">
    <property type="entry name" value="P-loop_NTPase"/>
</dbReference>
<evidence type="ECO:0000313" key="6">
    <source>
        <dbReference type="Proteomes" id="UP000184076"/>
    </source>
</evidence>
<dbReference type="InterPro" id="IPR003439">
    <property type="entry name" value="ABC_transporter-like_ATP-bd"/>
</dbReference>
<dbReference type="SUPFAM" id="SSF52540">
    <property type="entry name" value="P-loop containing nucleoside triphosphate hydrolases"/>
    <property type="match status" value="1"/>
</dbReference>
<dbReference type="OrthoDB" id="9805130at2"/>
<dbReference type="Gene3D" id="3.40.50.300">
    <property type="entry name" value="P-loop containing nucleotide triphosphate hydrolases"/>
    <property type="match status" value="1"/>
</dbReference>
<dbReference type="Proteomes" id="UP000184076">
    <property type="component" value="Unassembled WGS sequence"/>
</dbReference>
<dbReference type="InterPro" id="IPR051120">
    <property type="entry name" value="ABC_AA/LPS_Transport"/>
</dbReference>
<keyword evidence="3 5" id="KW-0067">ATP-binding</keyword>
<accession>A0A1M5FMT5</accession>
<protein>
    <submittedName>
        <fullName evidence="5">Amino acid/amide ABC transporter ATP-binding protein 1, HAAT family (TC 3.A.1.4.-)</fullName>
    </submittedName>
</protein>
<dbReference type="Pfam" id="PF00005">
    <property type="entry name" value="ABC_tran"/>
    <property type="match status" value="1"/>
</dbReference>
<dbReference type="Pfam" id="PF12399">
    <property type="entry name" value="BCA_ABC_TP_C"/>
    <property type="match status" value="1"/>
</dbReference>
<proteinExistence type="predicted"/>